<organism evidence="2 3">
    <name type="scientific">Schizothecium vesticola</name>
    <dbReference type="NCBI Taxonomy" id="314040"/>
    <lineage>
        <taxon>Eukaryota</taxon>
        <taxon>Fungi</taxon>
        <taxon>Dikarya</taxon>
        <taxon>Ascomycota</taxon>
        <taxon>Pezizomycotina</taxon>
        <taxon>Sordariomycetes</taxon>
        <taxon>Sordariomycetidae</taxon>
        <taxon>Sordariales</taxon>
        <taxon>Schizotheciaceae</taxon>
        <taxon>Schizothecium</taxon>
    </lineage>
</organism>
<gene>
    <name evidence="2" type="ORF">B0T18DRAFT_396745</name>
</gene>
<evidence type="ECO:0000256" key="1">
    <source>
        <dbReference type="SAM" id="MobiDB-lite"/>
    </source>
</evidence>
<sequence length="164" mass="17844">MMRSAREIARSSDQRVQPRWRNRSRDGKGGVSTEGPRVLSTLLCATWGDLGLVDSNRDKGDCWLGVSGRVDDVRATETLVGTARAVTDEGNNLAGRGGTRSQGGCVFGRWRRPVLQSSVPGNVGAWLGLFCRAFWLGRELAGCKDDARDQMPHKEKSLVISAPC</sequence>
<dbReference type="EMBL" id="JAUKUD010000001">
    <property type="protein sequence ID" value="KAK0753421.1"/>
    <property type="molecule type" value="Genomic_DNA"/>
</dbReference>
<keyword evidence="3" id="KW-1185">Reference proteome</keyword>
<proteinExistence type="predicted"/>
<dbReference type="AlphaFoldDB" id="A0AA40KC58"/>
<dbReference type="Proteomes" id="UP001172155">
    <property type="component" value="Unassembled WGS sequence"/>
</dbReference>
<protein>
    <submittedName>
        <fullName evidence="2">Uncharacterized protein</fullName>
    </submittedName>
</protein>
<reference evidence="2" key="1">
    <citation type="submission" date="2023-06" db="EMBL/GenBank/DDBJ databases">
        <title>Genome-scale phylogeny and comparative genomics of the fungal order Sordariales.</title>
        <authorList>
            <consortium name="Lawrence Berkeley National Laboratory"/>
            <person name="Hensen N."/>
            <person name="Bonometti L."/>
            <person name="Westerberg I."/>
            <person name="Brannstrom I.O."/>
            <person name="Guillou S."/>
            <person name="Cros-Aarteil S."/>
            <person name="Calhoun S."/>
            <person name="Haridas S."/>
            <person name="Kuo A."/>
            <person name="Mondo S."/>
            <person name="Pangilinan J."/>
            <person name="Riley R."/>
            <person name="LaButti K."/>
            <person name="Andreopoulos B."/>
            <person name="Lipzen A."/>
            <person name="Chen C."/>
            <person name="Yanf M."/>
            <person name="Daum C."/>
            <person name="Ng V."/>
            <person name="Clum A."/>
            <person name="Steindorff A."/>
            <person name="Ohm R."/>
            <person name="Martin F."/>
            <person name="Silar P."/>
            <person name="Natvig D."/>
            <person name="Lalanne C."/>
            <person name="Gautier V."/>
            <person name="Ament-velasquez S.L."/>
            <person name="Kruys A."/>
            <person name="Hutchinson M.I."/>
            <person name="Powell A.J."/>
            <person name="Barry K."/>
            <person name="Miller A.N."/>
            <person name="Grigoriev I.V."/>
            <person name="Debuchy R."/>
            <person name="Gladieux P."/>
            <person name="Thoren M.H."/>
            <person name="Johannesson H."/>
        </authorList>
    </citation>
    <scope>NUCLEOTIDE SEQUENCE</scope>
    <source>
        <strain evidence="2">SMH3187-1</strain>
    </source>
</reference>
<evidence type="ECO:0000313" key="2">
    <source>
        <dbReference type="EMBL" id="KAK0753421.1"/>
    </source>
</evidence>
<name>A0AA40KC58_9PEZI</name>
<feature type="region of interest" description="Disordered" evidence="1">
    <location>
        <begin position="1"/>
        <end position="35"/>
    </location>
</feature>
<feature type="compositionally biased region" description="Basic and acidic residues" evidence="1">
    <location>
        <begin position="1"/>
        <end position="13"/>
    </location>
</feature>
<accession>A0AA40KC58</accession>
<comment type="caution">
    <text evidence="2">The sequence shown here is derived from an EMBL/GenBank/DDBJ whole genome shotgun (WGS) entry which is preliminary data.</text>
</comment>
<evidence type="ECO:0000313" key="3">
    <source>
        <dbReference type="Proteomes" id="UP001172155"/>
    </source>
</evidence>